<name>A0A1S8CTA1_9GAMM</name>
<gene>
    <name evidence="1" type="ORF">BKE30_10675</name>
</gene>
<dbReference type="STRING" id="1907941.BKE30_10675"/>
<dbReference type="EMBL" id="MLCN01000028">
    <property type="protein sequence ID" value="ONG38938.1"/>
    <property type="molecule type" value="Genomic_DNA"/>
</dbReference>
<comment type="caution">
    <text evidence="1">The sequence shown here is derived from an EMBL/GenBank/DDBJ whole genome shotgun (WGS) entry which is preliminary data.</text>
</comment>
<evidence type="ECO:0000313" key="1">
    <source>
        <dbReference type="EMBL" id="ONG38938.1"/>
    </source>
</evidence>
<dbReference type="AlphaFoldDB" id="A0A1S8CTA1"/>
<protein>
    <submittedName>
        <fullName evidence="1">Uncharacterized protein</fullName>
    </submittedName>
</protein>
<sequence>MIAPNERLSPQQTRRVGYFVFHQDRWWLVNESLPDLMDVSSKAQIAIGSKIELADGKQILLSREEGGRLLVVQMVECT</sequence>
<proteinExistence type="predicted"/>
<evidence type="ECO:0000313" key="2">
    <source>
        <dbReference type="Proteomes" id="UP000192132"/>
    </source>
</evidence>
<accession>A0A1S8CTA1</accession>
<dbReference type="Proteomes" id="UP000192132">
    <property type="component" value="Unassembled WGS sequence"/>
</dbReference>
<reference evidence="1 2" key="1">
    <citation type="submission" date="2016-10" db="EMBL/GenBank/DDBJ databases">
        <title>Draft Genome sequence of Alkanindiges sp. strain H1.</title>
        <authorList>
            <person name="Subhash Y."/>
            <person name="Lee S."/>
        </authorList>
    </citation>
    <scope>NUCLEOTIDE SEQUENCE [LARGE SCALE GENOMIC DNA]</scope>
    <source>
        <strain evidence="1 2">H1</strain>
    </source>
</reference>
<organism evidence="1 2">
    <name type="scientific">Alkanindiges hydrocarboniclasticus</name>
    <dbReference type="NCBI Taxonomy" id="1907941"/>
    <lineage>
        <taxon>Bacteria</taxon>
        <taxon>Pseudomonadati</taxon>
        <taxon>Pseudomonadota</taxon>
        <taxon>Gammaproteobacteria</taxon>
        <taxon>Moraxellales</taxon>
        <taxon>Moraxellaceae</taxon>
        <taxon>Alkanindiges</taxon>
    </lineage>
</organism>
<keyword evidence="2" id="KW-1185">Reference proteome</keyword>